<evidence type="ECO:0000256" key="1">
    <source>
        <dbReference type="ARBA" id="ARBA00022729"/>
    </source>
</evidence>
<dbReference type="PANTHER" id="PTHR43037:SF4">
    <property type="entry name" value="PEPTIDASE S9 PROLYL OLIGOPEPTIDASE CATALYTIC DOMAIN-CONTAINING PROTEIN"/>
    <property type="match status" value="1"/>
</dbReference>
<proteinExistence type="predicted"/>
<dbReference type="Proteomes" id="UP000735302">
    <property type="component" value="Unassembled WGS sequence"/>
</dbReference>
<dbReference type="InterPro" id="IPR029058">
    <property type="entry name" value="AB_hydrolase_fold"/>
</dbReference>
<dbReference type="Pfam" id="PF07859">
    <property type="entry name" value="Abhydrolase_3"/>
    <property type="match status" value="1"/>
</dbReference>
<comment type="caution">
    <text evidence="4">The sequence shown here is derived from an EMBL/GenBank/DDBJ whole genome shotgun (WGS) entry which is preliminary data.</text>
</comment>
<dbReference type="GO" id="GO:0016787">
    <property type="term" value="F:hydrolase activity"/>
    <property type="evidence" value="ECO:0007669"/>
    <property type="project" value="InterPro"/>
</dbReference>
<evidence type="ECO:0000259" key="3">
    <source>
        <dbReference type="Pfam" id="PF07859"/>
    </source>
</evidence>
<dbReference type="Gene3D" id="3.40.50.1820">
    <property type="entry name" value="alpha/beta hydrolase"/>
    <property type="match status" value="1"/>
</dbReference>
<name>A0AAV4DPK0_9GAST</name>
<sequence>MWALALSNLDLHPHRYALALCILLTFVDVRQTQGKKEQAADRTRFINKEIERLEKITSCYLPSVTRTGIHGSWLKDKTADETCLCALKLLQVSPDEGFVWALLGTSFEQRNNKQKADFCFKQSTKLLGKHSEFVKEWSYVAPFVTGKTEFDGDPLLSYGGITNVSRFRFDSKPTPKFFSELAAKGTVGWGKARQSNMDSMVQIRPQLDWNDLVTSLGSMGITEWQGWAVGEIVVNENNLPLAIRCLGVAKCFVNKVMLVGDLYHRQYFWSPLIVTRGVHSVFVPLRTKVAANFKVSISAKLPKFKLHQPSFLPDLYKGYYPGKVYIPVLVCNSMSEEYLSLTKVEVVSQSAGKKLQSHLVDPTNIIAPGQIRPISVQLFVAEDKDKTTNTQVIEACDDKSPIELDLKVRTSAGSEILKLNLRCRQKGSSFLFTFLDHDGSVQHAAAIEPLGHCEASCPVVLSLHGTTVPPQNQADSYKKMVNGNFQFGVKGMWLLAPTRHGAHNWEGPGALTAMSALEALQQLSQQKTMFQYKADSSRVVFAGHSMGGHGAWHLATHYPDRAIGLVSLAGWIKKEEYGDSNLFFRHDIATSFADPSLKAIMEACVAENDVDKHLSNLKGIPVLARIGENDRTVHPYFVRRMVRLFRAADVDVTYSEIPGQEHWWWDTKEANDGGCVNDGQIRKFFDKIATAEKSEAHSASPAAELDSCSSEDTESCGKKSANSLLTEAGSQTETFTLVVMNPALGEGLKGIVVLQQQVPLRRSTIQVHTDGISASFVTENILCFQIKDGPLPNRSLNIHSLKTLKLDGITVDFSRISPPYIMCRNSRAGSNEWEHAPNLYQETSDIALRGPHNYGPARRIAERPFIIVVGTRTGNAILLQHAVYIANQFLATSDTSVPIKEDKSVRKEDRENFNLIVIGSPKENLLAQDFLDLLPDLQLKGEEKPRLRVGTSCQYEDPHTGILTLAPQGSKGLALLLMGLSPQGLEDVVKLATPTIPPMARSPFSNLLPDFVITGPDTGLKGPGGFLCAGFWNNTWGFSVASASCVCGA</sequence>
<dbReference type="InterPro" id="IPR013094">
    <property type="entry name" value="AB_hydrolase_3"/>
</dbReference>
<dbReference type="SUPFAM" id="SSF53474">
    <property type="entry name" value="alpha/beta-Hydrolases"/>
    <property type="match status" value="1"/>
</dbReference>
<dbReference type="PANTHER" id="PTHR43037">
    <property type="entry name" value="UNNAMED PRODUCT-RELATED"/>
    <property type="match status" value="1"/>
</dbReference>
<evidence type="ECO:0000256" key="2">
    <source>
        <dbReference type="SAM" id="SignalP"/>
    </source>
</evidence>
<gene>
    <name evidence="4" type="ORF">PoB_007254700</name>
</gene>
<dbReference type="EMBL" id="BLXT01008140">
    <property type="protein sequence ID" value="GFO46042.1"/>
    <property type="molecule type" value="Genomic_DNA"/>
</dbReference>
<keyword evidence="5" id="KW-1185">Reference proteome</keyword>
<feature type="signal peptide" evidence="2">
    <location>
        <begin position="1"/>
        <end position="34"/>
    </location>
</feature>
<dbReference type="AlphaFoldDB" id="A0AAV4DPK0"/>
<protein>
    <submittedName>
        <fullName evidence="4">Afadin-and alpha-actinin-binding protein</fullName>
    </submittedName>
</protein>
<evidence type="ECO:0000313" key="5">
    <source>
        <dbReference type="Proteomes" id="UP000735302"/>
    </source>
</evidence>
<dbReference type="InterPro" id="IPR050955">
    <property type="entry name" value="Plant_Biomass_Hydrol_Est"/>
</dbReference>
<evidence type="ECO:0000313" key="4">
    <source>
        <dbReference type="EMBL" id="GFO46042.1"/>
    </source>
</evidence>
<feature type="domain" description="Alpha/beta hydrolase fold-3" evidence="3">
    <location>
        <begin position="515"/>
        <end position="664"/>
    </location>
</feature>
<accession>A0AAV4DPK0</accession>
<keyword evidence="1 2" id="KW-0732">Signal</keyword>
<feature type="chain" id="PRO_5043506515" evidence="2">
    <location>
        <begin position="35"/>
        <end position="1049"/>
    </location>
</feature>
<reference evidence="4 5" key="1">
    <citation type="journal article" date="2021" name="Elife">
        <title>Chloroplast acquisition without the gene transfer in kleptoplastic sea slugs, Plakobranchus ocellatus.</title>
        <authorList>
            <person name="Maeda T."/>
            <person name="Takahashi S."/>
            <person name="Yoshida T."/>
            <person name="Shimamura S."/>
            <person name="Takaki Y."/>
            <person name="Nagai Y."/>
            <person name="Toyoda A."/>
            <person name="Suzuki Y."/>
            <person name="Arimoto A."/>
            <person name="Ishii H."/>
            <person name="Satoh N."/>
            <person name="Nishiyama T."/>
            <person name="Hasebe M."/>
            <person name="Maruyama T."/>
            <person name="Minagawa J."/>
            <person name="Obokata J."/>
            <person name="Shigenobu S."/>
        </authorList>
    </citation>
    <scope>NUCLEOTIDE SEQUENCE [LARGE SCALE GENOMIC DNA]</scope>
</reference>
<organism evidence="4 5">
    <name type="scientific">Plakobranchus ocellatus</name>
    <dbReference type="NCBI Taxonomy" id="259542"/>
    <lineage>
        <taxon>Eukaryota</taxon>
        <taxon>Metazoa</taxon>
        <taxon>Spiralia</taxon>
        <taxon>Lophotrochozoa</taxon>
        <taxon>Mollusca</taxon>
        <taxon>Gastropoda</taxon>
        <taxon>Heterobranchia</taxon>
        <taxon>Euthyneura</taxon>
        <taxon>Panpulmonata</taxon>
        <taxon>Sacoglossa</taxon>
        <taxon>Placobranchoidea</taxon>
        <taxon>Plakobranchidae</taxon>
        <taxon>Plakobranchus</taxon>
    </lineage>
</organism>